<evidence type="ECO:0000256" key="3">
    <source>
        <dbReference type="ARBA" id="ARBA00022691"/>
    </source>
</evidence>
<dbReference type="eggNOG" id="COG1180">
    <property type="taxonomic scope" value="Bacteria"/>
</dbReference>
<dbReference type="InterPro" id="IPR013785">
    <property type="entry name" value="Aldolase_TIM"/>
</dbReference>
<keyword evidence="4" id="KW-0479">Metal-binding</keyword>
<keyword evidence="2" id="KW-0004">4Fe-4S</keyword>
<comment type="function">
    <text evidence="7">Activation of anaerobic ribonucleoside-triphosphate reductase under anaerobic conditions by generation of an organic free radical, using S-adenosylmethionine and reduced flavodoxin as cosubstrates to produce 5'-deoxy-adenosine.</text>
</comment>
<dbReference type="InterPro" id="IPR012837">
    <property type="entry name" value="NrdG"/>
</dbReference>
<accession>A5D0B1</accession>
<sequence length="148" mass="16609">MKVKVGGFDDLNTGDALGKVAFSIFFQGCRRRCPGCHNPELQPFEGGREIDAQEIIDRIWRNRDWYEAVVFVGGEPLEQPKALEHLLKFIRGTNIEAWLYTGYSPGEIPEPIAALCDVIVAGEYRDDLKTGGFPASSNQVIIRKERPN</sequence>
<protein>
    <recommendedName>
        <fullName evidence="7">Anaerobic ribonucleoside-triphosphate reductase-activating protein</fullName>
        <ecNumber evidence="7">1.97.1.-</ecNumber>
    </recommendedName>
</protein>
<dbReference type="AlphaFoldDB" id="A5D0B1"/>
<dbReference type="PANTHER" id="PTHR30352">
    <property type="entry name" value="PYRUVATE FORMATE-LYASE-ACTIVATING ENZYME"/>
    <property type="match status" value="1"/>
</dbReference>
<dbReference type="CDD" id="cd01335">
    <property type="entry name" value="Radical_SAM"/>
    <property type="match status" value="1"/>
</dbReference>
<dbReference type="EMBL" id="AP009389">
    <property type="protein sequence ID" value="BAF60336.1"/>
    <property type="molecule type" value="Genomic_DNA"/>
</dbReference>
<dbReference type="HOGENOM" id="CLU_089926_0_1_9"/>
<dbReference type="KEGG" id="pth:PTH_2155"/>
<evidence type="ECO:0000313" key="9">
    <source>
        <dbReference type="Proteomes" id="UP000006556"/>
    </source>
</evidence>
<dbReference type="Gene3D" id="3.20.20.70">
    <property type="entry name" value="Aldolase class I"/>
    <property type="match status" value="1"/>
</dbReference>
<dbReference type="GO" id="GO:0043365">
    <property type="term" value="F:[formate-C-acetyltransferase]-activating enzyme activity"/>
    <property type="evidence" value="ECO:0007669"/>
    <property type="project" value="InterPro"/>
</dbReference>
<keyword evidence="6" id="KW-0411">Iron-sulfur</keyword>
<dbReference type="GO" id="GO:0051539">
    <property type="term" value="F:4 iron, 4 sulfur cluster binding"/>
    <property type="evidence" value="ECO:0007669"/>
    <property type="project" value="UniProtKB-KW"/>
</dbReference>
<dbReference type="GO" id="GO:0004748">
    <property type="term" value="F:ribonucleoside-diphosphate reductase activity, thioredoxin disulfide as acceptor"/>
    <property type="evidence" value="ECO:0007669"/>
    <property type="project" value="TreeGrafter"/>
</dbReference>
<proteinExistence type="inferred from homology"/>
<dbReference type="SFLD" id="SFLDS00029">
    <property type="entry name" value="Radical_SAM"/>
    <property type="match status" value="1"/>
</dbReference>
<evidence type="ECO:0000313" key="8">
    <source>
        <dbReference type="EMBL" id="BAF60336.1"/>
    </source>
</evidence>
<evidence type="ECO:0000256" key="5">
    <source>
        <dbReference type="ARBA" id="ARBA00023004"/>
    </source>
</evidence>
<keyword evidence="7" id="KW-0560">Oxidoreductase</keyword>
<keyword evidence="3" id="KW-0949">S-adenosyl-L-methionine</keyword>
<reference evidence="9" key="1">
    <citation type="journal article" date="2008" name="Genome Res.">
        <title>The genome of Pelotomaculum thermopropionicum reveals niche-associated evolution in anaerobic microbiota.</title>
        <authorList>
            <person name="Kosaka T."/>
            <person name="Kato S."/>
            <person name="Shimoyama T."/>
            <person name="Ishii S."/>
            <person name="Abe T."/>
            <person name="Watanabe K."/>
        </authorList>
    </citation>
    <scope>NUCLEOTIDE SEQUENCE [LARGE SCALE GENOMIC DNA]</scope>
    <source>
        <strain evidence="9">DSM 13744 / JCM 10971 / SI</strain>
    </source>
</reference>
<comment type="cofactor">
    <cofactor evidence="1">
        <name>[4Fe-4S] cluster</name>
        <dbReference type="ChEBI" id="CHEBI:49883"/>
    </cofactor>
</comment>
<name>A5D0B1_PELTS</name>
<dbReference type="PIRSF" id="PIRSF000368">
    <property type="entry name" value="NrdG"/>
    <property type="match status" value="1"/>
</dbReference>
<evidence type="ECO:0000256" key="7">
    <source>
        <dbReference type="PIRNR" id="PIRNR000368"/>
    </source>
</evidence>
<evidence type="ECO:0000256" key="6">
    <source>
        <dbReference type="ARBA" id="ARBA00023014"/>
    </source>
</evidence>
<dbReference type="STRING" id="370438.PTH_2155"/>
<comment type="similarity">
    <text evidence="7">Belongs to the organic radical-activating enzymes family.</text>
</comment>
<keyword evidence="5" id="KW-0408">Iron</keyword>
<evidence type="ECO:0000256" key="4">
    <source>
        <dbReference type="ARBA" id="ARBA00022723"/>
    </source>
</evidence>
<dbReference type="PANTHER" id="PTHR30352:SF2">
    <property type="entry name" value="ANAEROBIC RIBONUCLEOSIDE-TRIPHOSPHATE REDUCTASE-ACTIVATING PROTEIN"/>
    <property type="match status" value="1"/>
</dbReference>
<dbReference type="SUPFAM" id="SSF102114">
    <property type="entry name" value="Radical SAM enzymes"/>
    <property type="match status" value="1"/>
</dbReference>
<dbReference type="Proteomes" id="UP000006556">
    <property type="component" value="Chromosome"/>
</dbReference>
<dbReference type="Pfam" id="PF13353">
    <property type="entry name" value="Fer4_12"/>
    <property type="match status" value="1"/>
</dbReference>
<organism evidence="8 9">
    <name type="scientific">Pelotomaculum thermopropionicum (strain DSM 13744 / JCM 10971 / SI)</name>
    <dbReference type="NCBI Taxonomy" id="370438"/>
    <lineage>
        <taxon>Bacteria</taxon>
        <taxon>Bacillati</taxon>
        <taxon>Bacillota</taxon>
        <taxon>Clostridia</taxon>
        <taxon>Eubacteriales</taxon>
        <taxon>Desulfotomaculaceae</taxon>
        <taxon>Pelotomaculum</taxon>
    </lineage>
</organism>
<keyword evidence="9" id="KW-1185">Reference proteome</keyword>
<dbReference type="InterPro" id="IPR007197">
    <property type="entry name" value="rSAM"/>
</dbReference>
<gene>
    <name evidence="8" type="primary">NrdG</name>
    <name evidence="8" type="ordered locus">PTH_2155</name>
</gene>
<dbReference type="InterPro" id="IPR034457">
    <property type="entry name" value="Organic_radical-activating"/>
</dbReference>
<evidence type="ECO:0000256" key="2">
    <source>
        <dbReference type="ARBA" id="ARBA00022485"/>
    </source>
</evidence>
<evidence type="ECO:0000256" key="1">
    <source>
        <dbReference type="ARBA" id="ARBA00001966"/>
    </source>
</evidence>
<dbReference type="InterPro" id="IPR058240">
    <property type="entry name" value="rSAM_sf"/>
</dbReference>
<dbReference type="GO" id="GO:0046872">
    <property type="term" value="F:metal ion binding"/>
    <property type="evidence" value="ECO:0007669"/>
    <property type="project" value="UniProtKB-KW"/>
</dbReference>
<dbReference type="EC" id="1.97.1.-" evidence="7"/>